<accession>A0ABU8DU16</accession>
<gene>
    <name evidence="7" type="ORF">TEK04_10685</name>
</gene>
<keyword evidence="7" id="KW-0560">Oxidoreductase</keyword>
<proteinExistence type="inferred from homology"/>
<feature type="transmembrane region" description="Helical" evidence="6">
    <location>
        <begin position="275"/>
        <end position="297"/>
    </location>
</feature>
<comment type="subcellular location">
    <subcellularLocation>
        <location evidence="5">Cell membrane</location>
        <topology evidence="5">Multi-pass membrane protein</topology>
    </subcellularLocation>
    <subcellularLocation>
        <location evidence="1">Membrane</location>
        <topology evidence="1">Multi-pass membrane protein</topology>
    </subcellularLocation>
</comment>
<evidence type="ECO:0000313" key="7">
    <source>
        <dbReference type="EMBL" id="MEI4272190.1"/>
    </source>
</evidence>
<evidence type="ECO:0000256" key="5">
    <source>
        <dbReference type="RuleBase" id="RU000471"/>
    </source>
</evidence>
<evidence type="ECO:0000313" key="8">
    <source>
        <dbReference type="Proteomes" id="UP001361570"/>
    </source>
</evidence>
<keyword evidence="2 5" id="KW-0812">Transmembrane</keyword>
<feature type="transmembrane region" description="Helical" evidence="6">
    <location>
        <begin position="12"/>
        <end position="35"/>
    </location>
</feature>
<feature type="transmembrane region" description="Helical" evidence="6">
    <location>
        <begin position="220"/>
        <end position="239"/>
    </location>
</feature>
<dbReference type="GO" id="GO:0050136">
    <property type="term" value="F:NADH dehydrogenase (quinone) (non-electrogenic) activity"/>
    <property type="evidence" value="ECO:0007669"/>
    <property type="project" value="UniProtKB-EC"/>
</dbReference>
<name>A0ABU8DU16_9ACTN</name>
<comment type="caution">
    <text evidence="7">The sequence shown here is derived from an EMBL/GenBank/DDBJ whole genome shotgun (WGS) entry which is preliminary data.</text>
</comment>
<comment type="similarity">
    <text evidence="5">Belongs to the complex I subunit 1 family.</text>
</comment>
<dbReference type="Pfam" id="PF00146">
    <property type="entry name" value="NADHdh"/>
    <property type="match status" value="1"/>
</dbReference>
<evidence type="ECO:0000256" key="4">
    <source>
        <dbReference type="ARBA" id="ARBA00023136"/>
    </source>
</evidence>
<dbReference type="EC" id="1.6.5.9" evidence="7"/>
<dbReference type="RefSeq" id="WP_336404326.1">
    <property type="nucleotide sequence ID" value="NZ_JBAPLU010000009.1"/>
</dbReference>
<keyword evidence="8" id="KW-1185">Reference proteome</keyword>
<feature type="transmembrane region" description="Helical" evidence="6">
    <location>
        <begin position="103"/>
        <end position="126"/>
    </location>
</feature>
<keyword evidence="3 6" id="KW-1133">Transmembrane helix</keyword>
<evidence type="ECO:0000256" key="6">
    <source>
        <dbReference type="SAM" id="Phobius"/>
    </source>
</evidence>
<sequence>MGEVTAVGTGWVPLAAAVLLATTAVTATADGALLGRPDRPWAEAARLLRQQRRTTLAADTLLGRGAVLLAPVVALLMVAVVPLGTWTVADLGVGVVWFNALDVVLWAVFWLAGWGANSALALVGAYRFLAQALAYELPLMFALAAPAVAAQSLRLGDVVAAQQGLWFVVWMPAAFAVYCTGVLGFTARGPFAAPVSADVAGGLAAELSGVDRLLLAGGRWLLLVAGAAFGVTAFLGGGGGPLLPGWLWVLVKTVLLSLVLAAVARRLPLWRADRFTEVGWLVLLPVALLQLLVVAVVEVL</sequence>
<feature type="transmembrane region" description="Helical" evidence="6">
    <location>
        <begin position="165"/>
        <end position="185"/>
    </location>
</feature>
<dbReference type="Proteomes" id="UP001361570">
    <property type="component" value="Unassembled WGS sequence"/>
</dbReference>
<dbReference type="InterPro" id="IPR001694">
    <property type="entry name" value="NADH_UbQ_OxRdtase_su1/FPO"/>
</dbReference>
<evidence type="ECO:0000256" key="3">
    <source>
        <dbReference type="ARBA" id="ARBA00022989"/>
    </source>
</evidence>
<protein>
    <submittedName>
        <fullName evidence="7">NADH-quinone oxidoreductase subunit H</fullName>
        <ecNumber evidence="7">1.6.5.9</ecNumber>
    </submittedName>
</protein>
<feature type="transmembrane region" description="Helical" evidence="6">
    <location>
        <begin position="56"/>
        <end position="83"/>
    </location>
</feature>
<feature type="transmembrane region" description="Helical" evidence="6">
    <location>
        <begin position="245"/>
        <end position="263"/>
    </location>
</feature>
<reference evidence="7 8" key="1">
    <citation type="submission" date="2024-03" db="EMBL/GenBank/DDBJ databases">
        <title>Draft genome sequence of Klenkia sp. LSe6-5.</title>
        <authorList>
            <person name="Duangmal K."/>
            <person name="Chantavorakit T."/>
        </authorList>
    </citation>
    <scope>NUCLEOTIDE SEQUENCE [LARGE SCALE GENOMIC DNA]</scope>
    <source>
        <strain evidence="7 8">LSe6-5</strain>
    </source>
</reference>
<organism evidence="7 8">
    <name type="scientific">Klenkia sesuvii</name>
    <dbReference type="NCBI Taxonomy" id="3103137"/>
    <lineage>
        <taxon>Bacteria</taxon>
        <taxon>Bacillati</taxon>
        <taxon>Actinomycetota</taxon>
        <taxon>Actinomycetes</taxon>
        <taxon>Geodermatophilales</taxon>
        <taxon>Geodermatophilaceae</taxon>
        <taxon>Klenkia</taxon>
    </lineage>
</organism>
<evidence type="ECO:0000256" key="1">
    <source>
        <dbReference type="ARBA" id="ARBA00004141"/>
    </source>
</evidence>
<feature type="transmembrane region" description="Helical" evidence="6">
    <location>
        <begin position="133"/>
        <end position="153"/>
    </location>
</feature>
<dbReference type="PANTHER" id="PTHR11432">
    <property type="entry name" value="NADH DEHYDROGENASE SUBUNIT 1"/>
    <property type="match status" value="1"/>
</dbReference>
<dbReference type="EMBL" id="JBAPLU010000009">
    <property type="protein sequence ID" value="MEI4272190.1"/>
    <property type="molecule type" value="Genomic_DNA"/>
</dbReference>
<keyword evidence="4 6" id="KW-0472">Membrane</keyword>
<keyword evidence="5" id="KW-0520">NAD</keyword>
<evidence type="ECO:0000256" key="2">
    <source>
        <dbReference type="ARBA" id="ARBA00022692"/>
    </source>
</evidence>
<dbReference type="PANTHER" id="PTHR11432:SF3">
    <property type="entry name" value="NADH-UBIQUINONE OXIDOREDUCTASE CHAIN 1"/>
    <property type="match status" value="1"/>
</dbReference>